<feature type="region of interest" description="Disordered" evidence="1">
    <location>
        <begin position="1"/>
        <end position="106"/>
    </location>
</feature>
<name>A0A9D4L3Q5_DREPO</name>
<gene>
    <name evidence="2" type="ORF">DPMN_093187</name>
</gene>
<feature type="compositionally biased region" description="Low complexity" evidence="1">
    <location>
        <begin position="57"/>
        <end position="66"/>
    </location>
</feature>
<dbReference type="EMBL" id="JAIWYP010000003">
    <property type="protein sequence ID" value="KAH3850714.1"/>
    <property type="molecule type" value="Genomic_DNA"/>
</dbReference>
<keyword evidence="3" id="KW-1185">Reference proteome</keyword>
<comment type="caution">
    <text evidence="2">The sequence shown here is derived from an EMBL/GenBank/DDBJ whole genome shotgun (WGS) entry which is preliminary data.</text>
</comment>
<evidence type="ECO:0000313" key="2">
    <source>
        <dbReference type="EMBL" id="KAH3850714.1"/>
    </source>
</evidence>
<accession>A0A9D4L3Q5</accession>
<feature type="compositionally biased region" description="Polar residues" evidence="1">
    <location>
        <begin position="1"/>
        <end position="56"/>
    </location>
</feature>
<protein>
    <submittedName>
        <fullName evidence="2">Uncharacterized protein</fullName>
    </submittedName>
</protein>
<evidence type="ECO:0000313" key="3">
    <source>
        <dbReference type="Proteomes" id="UP000828390"/>
    </source>
</evidence>
<dbReference type="Proteomes" id="UP000828390">
    <property type="component" value="Unassembled WGS sequence"/>
</dbReference>
<dbReference type="AlphaFoldDB" id="A0A9D4L3Q5"/>
<organism evidence="2 3">
    <name type="scientific">Dreissena polymorpha</name>
    <name type="common">Zebra mussel</name>
    <name type="synonym">Mytilus polymorpha</name>
    <dbReference type="NCBI Taxonomy" id="45954"/>
    <lineage>
        <taxon>Eukaryota</taxon>
        <taxon>Metazoa</taxon>
        <taxon>Spiralia</taxon>
        <taxon>Lophotrochozoa</taxon>
        <taxon>Mollusca</taxon>
        <taxon>Bivalvia</taxon>
        <taxon>Autobranchia</taxon>
        <taxon>Heteroconchia</taxon>
        <taxon>Euheterodonta</taxon>
        <taxon>Imparidentia</taxon>
        <taxon>Neoheterodontei</taxon>
        <taxon>Myida</taxon>
        <taxon>Dreissenoidea</taxon>
        <taxon>Dreissenidae</taxon>
        <taxon>Dreissena</taxon>
    </lineage>
</organism>
<reference evidence="2" key="2">
    <citation type="submission" date="2020-11" db="EMBL/GenBank/DDBJ databases">
        <authorList>
            <person name="McCartney M.A."/>
            <person name="Auch B."/>
            <person name="Kono T."/>
            <person name="Mallez S."/>
            <person name="Becker A."/>
            <person name="Gohl D.M."/>
            <person name="Silverstein K.A.T."/>
            <person name="Koren S."/>
            <person name="Bechman K.B."/>
            <person name="Herman A."/>
            <person name="Abrahante J.E."/>
            <person name="Garbe J."/>
        </authorList>
    </citation>
    <scope>NUCLEOTIDE SEQUENCE</scope>
    <source>
        <strain evidence="2">Duluth1</strain>
        <tissue evidence="2">Whole animal</tissue>
    </source>
</reference>
<sequence length="106" mass="12527">MKISNNKDQQQQRSTTTKISNNKDQQQQRSATTKISNNKDQQQQRSATTKISNNKDQQQQRSASSRSKSRLTETGAKRKRRSLSSFRRRRLSWPIESRKPQRRPRL</sequence>
<evidence type="ECO:0000256" key="1">
    <source>
        <dbReference type="SAM" id="MobiDB-lite"/>
    </source>
</evidence>
<feature type="compositionally biased region" description="Basic residues" evidence="1">
    <location>
        <begin position="77"/>
        <end position="91"/>
    </location>
</feature>
<proteinExistence type="predicted"/>
<reference evidence="2" key="1">
    <citation type="journal article" date="2019" name="bioRxiv">
        <title>The Genome of the Zebra Mussel, Dreissena polymorpha: A Resource for Invasive Species Research.</title>
        <authorList>
            <person name="McCartney M.A."/>
            <person name="Auch B."/>
            <person name="Kono T."/>
            <person name="Mallez S."/>
            <person name="Zhang Y."/>
            <person name="Obille A."/>
            <person name="Becker A."/>
            <person name="Abrahante J.E."/>
            <person name="Garbe J."/>
            <person name="Badalamenti J.P."/>
            <person name="Herman A."/>
            <person name="Mangelson H."/>
            <person name="Liachko I."/>
            <person name="Sullivan S."/>
            <person name="Sone E.D."/>
            <person name="Koren S."/>
            <person name="Silverstein K.A.T."/>
            <person name="Beckman K.B."/>
            <person name="Gohl D.M."/>
        </authorList>
    </citation>
    <scope>NUCLEOTIDE SEQUENCE</scope>
    <source>
        <strain evidence="2">Duluth1</strain>
        <tissue evidence="2">Whole animal</tissue>
    </source>
</reference>